<feature type="domain" description="LysM" evidence="2">
    <location>
        <begin position="418"/>
        <end position="459"/>
    </location>
</feature>
<keyword evidence="5" id="KW-1185">Reference proteome</keyword>
<evidence type="ECO:0000259" key="3">
    <source>
        <dbReference type="Pfam" id="PF20918"/>
    </source>
</evidence>
<gene>
    <name evidence="4" type="ORF">D3P09_05495</name>
</gene>
<protein>
    <submittedName>
        <fullName evidence="4">LysM peptidoglycan-binding domain-containing protein</fullName>
    </submittedName>
</protein>
<evidence type="ECO:0000256" key="1">
    <source>
        <dbReference type="SAM" id="MobiDB-lite"/>
    </source>
</evidence>
<dbReference type="CDD" id="cd00118">
    <property type="entry name" value="LysM"/>
    <property type="match status" value="1"/>
</dbReference>
<evidence type="ECO:0000313" key="5">
    <source>
        <dbReference type="Proteomes" id="UP000267798"/>
    </source>
</evidence>
<feature type="compositionally biased region" description="Polar residues" evidence="1">
    <location>
        <begin position="343"/>
        <end position="355"/>
    </location>
</feature>
<dbReference type="InterPro" id="IPR018392">
    <property type="entry name" value="LysM"/>
</dbReference>
<feature type="compositionally biased region" description="Low complexity" evidence="1">
    <location>
        <begin position="188"/>
        <end position="197"/>
    </location>
</feature>
<accession>A0A3A6PPU1</accession>
<comment type="caution">
    <text evidence="4">The sequence shown here is derived from an EMBL/GenBank/DDBJ whole genome shotgun (WGS) entry which is preliminary data.</text>
</comment>
<dbReference type="Pfam" id="PF01476">
    <property type="entry name" value="LysM"/>
    <property type="match status" value="1"/>
</dbReference>
<sequence>MSTGSNGLRFDVYERVHLPDDVAGIDELEEIELVPRIQVIDQGDQAVLKGQLLLSGVYRGQGSEAGPLALEHWIPVEISLPMNRVSRLDDISIEIDNFDVDLLSARTLNITGVLSLRGISVEPVEEQGLQWEDESFTAIHQRALQEPNEFEDDSDTKVFHGLIPDEAEAEYQAREEDEETGSGESYISEESAQAAEWQEAEEEQEQEVTVASREEAAEESWLQWNAEQQQAEPSTSYQPYVPQQPYQQQGVSQLASLYQQFQQPSYTQQPAQTEQISSREEPEWSESQSFRPEAEEEAAEEPVIAQHEEDVSLQSEEDVPVLQEIEPDPEPRKPQEVQIAFSGKSSAGTSDSQSDLGFRTLLQSSKREQAAREAAEQTQTEQEEAARIQSPEEEIEWKKLFLSKQAEEREFRKIRVCIVQREETLEQIALRYSLNPREILVHNGLHESSVAEGQLLYIP</sequence>
<feature type="compositionally biased region" description="Polar residues" evidence="1">
    <location>
        <begin position="222"/>
        <end position="236"/>
    </location>
</feature>
<dbReference type="SUPFAM" id="SSF54106">
    <property type="entry name" value="LysM domain"/>
    <property type="match status" value="1"/>
</dbReference>
<dbReference type="InterPro" id="IPR048862">
    <property type="entry name" value="SPOCS_spoVID_N"/>
</dbReference>
<proteinExistence type="predicted"/>
<dbReference type="Proteomes" id="UP000267798">
    <property type="component" value="Unassembled WGS sequence"/>
</dbReference>
<dbReference type="RefSeq" id="WP_120107853.1">
    <property type="nucleotide sequence ID" value="NZ_QXQB01000001.1"/>
</dbReference>
<evidence type="ECO:0000313" key="4">
    <source>
        <dbReference type="EMBL" id="RJX41428.1"/>
    </source>
</evidence>
<evidence type="ECO:0000259" key="2">
    <source>
        <dbReference type="Pfam" id="PF01476"/>
    </source>
</evidence>
<dbReference type="OrthoDB" id="2966368at2"/>
<organism evidence="4 5">
    <name type="scientific">Paenibacillus pinisoli</name>
    <dbReference type="NCBI Taxonomy" id="1276110"/>
    <lineage>
        <taxon>Bacteria</taxon>
        <taxon>Bacillati</taxon>
        <taxon>Bacillota</taxon>
        <taxon>Bacilli</taxon>
        <taxon>Bacillales</taxon>
        <taxon>Paenibacillaceae</taxon>
        <taxon>Paenibacillus</taxon>
    </lineage>
</organism>
<name>A0A3A6PPU1_9BACL</name>
<reference evidence="4 5" key="1">
    <citation type="submission" date="2018-09" db="EMBL/GenBank/DDBJ databases">
        <title>Paenibacillus aracenensis nov. sp. isolated from a cave in southern Spain.</title>
        <authorList>
            <person name="Jurado V."/>
            <person name="Gutierrez-Patricio S."/>
            <person name="Gonzalez-Pimentel J.L."/>
            <person name="Miller A.Z."/>
            <person name="Laiz L."/>
            <person name="Saiz-Jimenez C."/>
        </authorList>
    </citation>
    <scope>NUCLEOTIDE SEQUENCE [LARGE SCALE GENOMIC DNA]</scope>
    <source>
        <strain evidence="4 5">JCM 19203</strain>
    </source>
</reference>
<feature type="compositionally biased region" description="Acidic residues" evidence="1">
    <location>
        <begin position="169"/>
        <end position="181"/>
    </location>
</feature>
<feature type="compositionally biased region" description="Low complexity" evidence="1">
    <location>
        <begin position="237"/>
        <end position="249"/>
    </location>
</feature>
<dbReference type="AlphaFoldDB" id="A0A3A6PPU1"/>
<feature type="region of interest" description="Disordered" evidence="1">
    <location>
        <begin position="169"/>
        <end position="390"/>
    </location>
</feature>
<feature type="compositionally biased region" description="Basic and acidic residues" evidence="1">
    <location>
        <begin position="365"/>
        <end position="375"/>
    </location>
</feature>
<feature type="compositionally biased region" description="Low complexity" evidence="1">
    <location>
        <begin position="258"/>
        <end position="273"/>
    </location>
</feature>
<feature type="domain" description="Stage VI sporulation protein D N-terminal" evidence="3">
    <location>
        <begin position="8"/>
        <end position="119"/>
    </location>
</feature>
<dbReference type="Gene3D" id="3.10.350.10">
    <property type="entry name" value="LysM domain"/>
    <property type="match status" value="1"/>
</dbReference>
<dbReference type="EMBL" id="QXQB01000001">
    <property type="protein sequence ID" value="RJX41428.1"/>
    <property type="molecule type" value="Genomic_DNA"/>
</dbReference>
<dbReference type="Pfam" id="PF20918">
    <property type="entry name" value="SPOCS_spoVID-N"/>
    <property type="match status" value="1"/>
</dbReference>
<dbReference type="InterPro" id="IPR036779">
    <property type="entry name" value="LysM_dom_sf"/>
</dbReference>